<keyword evidence="4" id="KW-1185">Reference proteome</keyword>
<keyword evidence="1" id="KW-0472">Membrane</keyword>
<evidence type="ECO:0000259" key="2">
    <source>
        <dbReference type="Pfam" id="PF14018"/>
    </source>
</evidence>
<dbReference type="InterPro" id="IPR025328">
    <property type="entry name" value="DUF4234"/>
</dbReference>
<reference evidence="3 4" key="1">
    <citation type="journal article" date="2010" name="ChemBioChem">
        <title>Cloning and characterization of the biosynthetic gene cluster of 16-membered macrolide antibiotic FD-891: involvement of a dual functional cytochrome P450 monooxygenase catalyzing epoxidation and hydroxylation.</title>
        <authorList>
            <person name="Kudo F."/>
            <person name="Motegi A."/>
            <person name="Mizoue K."/>
            <person name="Eguchi T."/>
        </authorList>
    </citation>
    <scope>NUCLEOTIDE SEQUENCE [LARGE SCALE GENOMIC DNA]</scope>
    <source>
        <strain evidence="3 4">A-8890</strain>
    </source>
</reference>
<sequence length="172" mass="19941">MQQQQCLLLPHLPNRPSLPNRTPRAARLVVMDWVHGRCVMSGRAGRTRNIFLVWLIWPLITLGIYHLVWYYKVNREARDFDQRIEVNPVVALLAITVGWLVIVPPFVSVYNTGLRIARMQQSAGMERNCNPWIGLILFIVAALYPLYYQHELNQIWAHYQTPEEGEQVPLAA</sequence>
<keyword evidence="1" id="KW-0812">Transmembrane</keyword>
<feature type="transmembrane region" description="Helical" evidence="1">
    <location>
        <begin position="131"/>
        <end position="148"/>
    </location>
</feature>
<keyword evidence="1" id="KW-1133">Transmembrane helix</keyword>
<dbReference type="EMBL" id="AP018448">
    <property type="protein sequence ID" value="BBC34028.1"/>
    <property type="molecule type" value="Genomic_DNA"/>
</dbReference>
<name>A0ABM7FC63_9ACTN</name>
<evidence type="ECO:0000313" key="3">
    <source>
        <dbReference type="EMBL" id="BBC34028.1"/>
    </source>
</evidence>
<feature type="transmembrane region" description="Helical" evidence="1">
    <location>
        <begin position="50"/>
        <end position="69"/>
    </location>
</feature>
<feature type="domain" description="DUF4234" evidence="2">
    <location>
        <begin position="51"/>
        <end position="117"/>
    </location>
</feature>
<reference evidence="3 4" key="2">
    <citation type="journal article" date="2023" name="ChemBioChem">
        <title>Acyltransferase Domain Exchange between Two Independent Type I Polyketide Synthases in the Same Producer Strain of Macrolide Antibiotics.</title>
        <authorList>
            <person name="Kudo F."/>
            <person name="Kishikawa K."/>
            <person name="Tsuboi K."/>
            <person name="Kido T."/>
            <person name="Usui T."/>
            <person name="Hashimoto J."/>
            <person name="Shin-Ya K."/>
            <person name="Miyanaga A."/>
            <person name="Eguchi T."/>
        </authorList>
    </citation>
    <scope>NUCLEOTIDE SEQUENCE [LARGE SCALE GENOMIC DNA]</scope>
    <source>
        <strain evidence="3 4">A-8890</strain>
    </source>
</reference>
<dbReference type="Pfam" id="PF14018">
    <property type="entry name" value="DUF4234"/>
    <property type="match status" value="1"/>
</dbReference>
<organism evidence="3 4">
    <name type="scientific">Streptomyces graminofaciens</name>
    <dbReference type="NCBI Taxonomy" id="68212"/>
    <lineage>
        <taxon>Bacteria</taxon>
        <taxon>Bacillati</taxon>
        <taxon>Actinomycetota</taxon>
        <taxon>Actinomycetes</taxon>
        <taxon>Kitasatosporales</taxon>
        <taxon>Streptomycetaceae</taxon>
        <taxon>Streptomyces</taxon>
    </lineage>
</organism>
<evidence type="ECO:0000313" key="4">
    <source>
        <dbReference type="Proteomes" id="UP001321542"/>
    </source>
</evidence>
<accession>A0ABM7FC63</accession>
<evidence type="ECO:0000256" key="1">
    <source>
        <dbReference type="SAM" id="Phobius"/>
    </source>
</evidence>
<feature type="transmembrane region" description="Helical" evidence="1">
    <location>
        <begin position="89"/>
        <end position="110"/>
    </location>
</feature>
<protein>
    <recommendedName>
        <fullName evidence="2">DUF4234 domain-containing protein</fullName>
    </recommendedName>
</protein>
<dbReference type="RefSeq" id="WP_286253851.1">
    <property type="nucleotide sequence ID" value="NZ_AP018448.1"/>
</dbReference>
<proteinExistence type="predicted"/>
<gene>
    <name evidence="3" type="ORF">SGFS_053220</name>
</gene>
<dbReference type="Proteomes" id="UP001321542">
    <property type="component" value="Chromosome"/>
</dbReference>